<feature type="signal peptide" evidence="2">
    <location>
        <begin position="1"/>
        <end position="20"/>
    </location>
</feature>
<evidence type="ECO:0000313" key="3">
    <source>
        <dbReference type="EMBL" id="WOO42621.1"/>
    </source>
</evidence>
<keyword evidence="2" id="KW-0732">Signal</keyword>
<organism evidence="3 4">
    <name type="scientific">Rubellicoccus peritrichatus</name>
    <dbReference type="NCBI Taxonomy" id="3080537"/>
    <lineage>
        <taxon>Bacteria</taxon>
        <taxon>Pseudomonadati</taxon>
        <taxon>Verrucomicrobiota</taxon>
        <taxon>Opitutia</taxon>
        <taxon>Puniceicoccales</taxon>
        <taxon>Cerasicoccaceae</taxon>
        <taxon>Rubellicoccus</taxon>
    </lineage>
</organism>
<dbReference type="RefSeq" id="WP_317835146.1">
    <property type="nucleotide sequence ID" value="NZ_CP136920.1"/>
</dbReference>
<evidence type="ECO:0000256" key="2">
    <source>
        <dbReference type="SAM" id="SignalP"/>
    </source>
</evidence>
<dbReference type="AlphaFoldDB" id="A0AAQ3LBD6"/>
<evidence type="ECO:0000313" key="4">
    <source>
        <dbReference type="Proteomes" id="UP001304300"/>
    </source>
</evidence>
<feature type="transmembrane region" description="Helical" evidence="1">
    <location>
        <begin position="232"/>
        <end position="249"/>
    </location>
</feature>
<keyword evidence="4" id="KW-1185">Reference proteome</keyword>
<dbReference type="KEGG" id="puo:RZN69_05920"/>
<keyword evidence="1" id="KW-1133">Transmembrane helix</keyword>
<protein>
    <submittedName>
        <fullName evidence="3">PEP-CTERM sorting domain-containing protein</fullName>
    </submittedName>
</protein>
<reference evidence="3 4" key="1">
    <citation type="submission" date="2023-10" db="EMBL/GenBank/DDBJ databases">
        <title>Rubellicoccus peritrichatus gen. nov., sp. nov., isolated from an algae of coral reef tank.</title>
        <authorList>
            <person name="Luo J."/>
        </authorList>
    </citation>
    <scope>NUCLEOTIDE SEQUENCE [LARGE SCALE GENOMIC DNA]</scope>
    <source>
        <strain evidence="3 4">CR14</strain>
    </source>
</reference>
<gene>
    <name evidence="3" type="ORF">RZN69_05920</name>
</gene>
<dbReference type="Proteomes" id="UP001304300">
    <property type="component" value="Chromosome"/>
</dbReference>
<dbReference type="EMBL" id="CP136920">
    <property type="protein sequence ID" value="WOO42621.1"/>
    <property type="molecule type" value="Genomic_DNA"/>
</dbReference>
<name>A0AAQ3LBD6_9BACT</name>
<feature type="chain" id="PRO_5042831506" evidence="2">
    <location>
        <begin position="21"/>
        <end position="254"/>
    </location>
</feature>
<keyword evidence="1" id="KW-0472">Membrane</keyword>
<evidence type="ECO:0000256" key="1">
    <source>
        <dbReference type="SAM" id="Phobius"/>
    </source>
</evidence>
<dbReference type="NCBIfam" id="TIGR02595">
    <property type="entry name" value="PEP_CTERM"/>
    <property type="match status" value="1"/>
</dbReference>
<dbReference type="InterPro" id="IPR013424">
    <property type="entry name" value="Ice-binding_C"/>
</dbReference>
<proteinExistence type="predicted"/>
<keyword evidence="1" id="KW-0812">Transmembrane</keyword>
<accession>A0AAQ3LBD6</accession>
<sequence length="254" mass="27152">MKQFATLLAIGVLSTSMCPALVFFSEDFDYPDGVLTAVSGGNWTNFGGSTNELTVSSGQVALSQAAAQTEDVKRSFGTSITSGSVYASLDFSVNADSPASGGDYEYFVHFSTDTDPEFIPRVDIVAPNSGGDFTLGISFGPFAEVTWATDLLYSTTYNLVIRYNRDTELSTLWIDPTSESDTSITTIAQPGFNYNVNGLNLRQSTSSPEEIITVDNIFAGTTFADVAPIPEPSTYAALGGFIALGVALLRRTRR</sequence>